<evidence type="ECO:0000313" key="3">
    <source>
        <dbReference type="EMBL" id="JAC76763.1"/>
    </source>
</evidence>
<keyword evidence="2" id="KW-0732">Signal</keyword>
<keyword evidence="1" id="KW-0472">Membrane</keyword>
<name>A0A061RXT2_9CHLO</name>
<protein>
    <submittedName>
        <fullName evidence="3">Uncharacterized protein</fullName>
    </submittedName>
</protein>
<accession>A0A061RXT2</accession>
<keyword evidence="1" id="KW-1133">Transmembrane helix</keyword>
<keyword evidence="1" id="KW-0812">Transmembrane</keyword>
<feature type="transmembrane region" description="Helical" evidence="1">
    <location>
        <begin position="246"/>
        <end position="264"/>
    </location>
</feature>
<feature type="signal peptide" evidence="2">
    <location>
        <begin position="1"/>
        <end position="18"/>
    </location>
</feature>
<gene>
    <name evidence="3" type="ORF">TSPGSL018_19322</name>
</gene>
<feature type="chain" id="PRO_5001606025" evidence="2">
    <location>
        <begin position="19"/>
        <end position="266"/>
    </location>
</feature>
<dbReference type="AlphaFoldDB" id="A0A061RXT2"/>
<sequence>MHFLVLALVGAASNLAFAETGKISQVSVFPSTCDNYCESECAKEYEISASGGVWTVRPINSPPTCDCEVGTGSASGIYFNGIFPDNGLFIAIRFKTYIETYNMNCIRTYVVTEGQVLGLNARDSYPPQEVTIRDGRGRIKQTFMYPPECLSGCQYECSREYDVRTDGNEVRLASSAASPDCRCPSGGGVFDAGYLTGTFLDGTVFAAKSTGESIEVATDSGCFASYEVASGQFLGLSSGSPNTLRLFWVWFLVALFSYFPLEFLTG</sequence>
<evidence type="ECO:0000256" key="1">
    <source>
        <dbReference type="SAM" id="Phobius"/>
    </source>
</evidence>
<evidence type="ECO:0000256" key="2">
    <source>
        <dbReference type="SAM" id="SignalP"/>
    </source>
</evidence>
<dbReference type="EMBL" id="GBEZ01008797">
    <property type="protein sequence ID" value="JAC76763.1"/>
    <property type="molecule type" value="Transcribed_RNA"/>
</dbReference>
<reference evidence="3" key="1">
    <citation type="submission" date="2014-05" db="EMBL/GenBank/DDBJ databases">
        <title>The transcriptome of the halophilic microalga Tetraselmis sp. GSL018 isolated from the Great Salt Lake, Utah.</title>
        <authorList>
            <person name="Jinkerson R.E."/>
            <person name="D'Adamo S."/>
            <person name="Posewitz M.C."/>
        </authorList>
    </citation>
    <scope>NUCLEOTIDE SEQUENCE</scope>
    <source>
        <strain evidence="3">GSL018</strain>
    </source>
</reference>
<proteinExistence type="predicted"/>
<organism evidence="3">
    <name type="scientific">Tetraselmis sp. GSL018</name>
    <dbReference type="NCBI Taxonomy" id="582737"/>
    <lineage>
        <taxon>Eukaryota</taxon>
        <taxon>Viridiplantae</taxon>
        <taxon>Chlorophyta</taxon>
        <taxon>core chlorophytes</taxon>
        <taxon>Chlorodendrophyceae</taxon>
        <taxon>Chlorodendrales</taxon>
        <taxon>Chlorodendraceae</taxon>
        <taxon>Tetraselmis</taxon>
    </lineage>
</organism>